<dbReference type="STRING" id="75743.A0A401PYY9"/>
<sequence>MAQSWSLWPLLALLFPAPASSDTSLHSCVASYNLSKDLSLHGRSFGDGARLLAVSLVNSSLPCLQQCCDTQGCDLALLEEGAAGAEFTCFLVNCLSSQQTVCTFTPRPGYQTNSRFVPIPRSTDPFAPPKVDCTSPLQTGPCRAAFRRFFYDAADKTCKIFIYGGCLGNGNNFISEQACLEHCDGVTVNAVTVSIRSLQSLKDCSTPCLASDFRCGDGCCVSRNSLCEGTSQCYDKSDVRYCKAEQCNAPKKVGNCRAAFPRWYFDTRTQTCTKFTYGGCKGNANNYESEHDCIAACAGHQEILPEPHKLQDKDYDEDDEASCYAVAETGKCRAAFPRWYYDPRTQSCNRFTYGGCGGNKNNYEDHNACLDRCSGKTGNRKQDNNGNYDYHNHSQFRHHASAILMVVLLSICILVLLAGVIYFIVRLTRTDHVVSYRRAPRGEDKETLISNVQNL</sequence>
<dbReference type="SMART" id="SM00131">
    <property type="entry name" value="KU"/>
    <property type="match status" value="3"/>
</dbReference>
<dbReference type="PROSITE" id="PS00280">
    <property type="entry name" value="BPTI_KUNITZ_1"/>
    <property type="match status" value="3"/>
</dbReference>
<reference evidence="11 12" key="1">
    <citation type="journal article" date="2018" name="Nat. Ecol. Evol.">
        <title>Shark genomes provide insights into elasmobranch evolution and the origin of vertebrates.</title>
        <authorList>
            <person name="Hara Y"/>
            <person name="Yamaguchi K"/>
            <person name="Onimaru K"/>
            <person name="Kadota M"/>
            <person name="Koyanagi M"/>
            <person name="Keeley SD"/>
            <person name="Tatsumi K"/>
            <person name="Tanaka K"/>
            <person name="Motone F"/>
            <person name="Kageyama Y"/>
            <person name="Nozu R"/>
            <person name="Adachi N"/>
            <person name="Nishimura O"/>
            <person name="Nakagawa R"/>
            <person name="Tanegashima C"/>
            <person name="Kiyatake I"/>
            <person name="Matsumoto R"/>
            <person name="Murakumo K"/>
            <person name="Nishida K"/>
            <person name="Terakita A"/>
            <person name="Kuratani S"/>
            <person name="Sato K"/>
            <person name="Hyodo S Kuraku.S."/>
        </authorList>
    </citation>
    <scope>NUCLEOTIDE SEQUENCE [LARGE SCALE GENOMIC DNA]</scope>
</reference>
<dbReference type="PANTHER" id="PTHR46750:SF2">
    <property type="entry name" value="MANSC DOMAIN-CONTAINING PROTEIN 4"/>
    <property type="match status" value="1"/>
</dbReference>
<dbReference type="CDD" id="cd00112">
    <property type="entry name" value="LDLa"/>
    <property type="match status" value="1"/>
</dbReference>
<evidence type="ECO:0000256" key="2">
    <source>
        <dbReference type="ARBA" id="ARBA00022729"/>
    </source>
</evidence>
<dbReference type="InterPro" id="IPR020901">
    <property type="entry name" value="Prtase_inh_Kunz-CS"/>
</dbReference>
<gene>
    <name evidence="11" type="ORF">scyTo_0019396</name>
</gene>
<keyword evidence="5" id="KW-0325">Glycoprotein</keyword>
<dbReference type="OrthoDB" id="196393at2759"/>
<dbReference type="GO" id="GO:0030198">
    <property type="term" value="P:extracellular matrix organization"/>
    <property type="evidence" value="ECO:0007669"/>
    <property type="project" value="TreeGrafter"/>
</dbReference>
<feature type="disulfide bond" evidence="6">
    <location>
        <begin position="227"/>
        <end position="242"/>
    </location>
</feature>
<dbReference type="InterPro" id="IPR002172">
    <property type="entry name" value="LDrepeatLR_classA_rpt"/>
</dbReference>
<feature type="disulfide bond" evidence="6">
    <location>
        <begin position="208"/>
        <end position="220"/>
    </location>
</feature>
<evidence type="ECO:0008006" key="13">
    <source>
        <dbReference type="Google" id="ProtNLM"/>
    </source>
</evidence>
<keyword evidence="7" id="KW-0812">Transmembrane</keyword>
<keyword evidence="4 6" id="KW-1015">Disulfide bond</keyword>
<accession>A0A401PYY9</accession>
<feature type="signal peptide" evidence="8">
    <location>
        <begin position="1"/>
        <end position="21"/>
    </location>
</feature>
<feature type="transmembrane region" description="Helical" evidence="7">
    <location>
        <begin position="402"/>
        <end position="425"/>
    </location>
</feature>
<evidence type="ECO:0000259" key="9">
    <source>
        <dbReference type="PROSITE" id="PS50279"/>
    </source>
</evidence>
<dbReference type="PRINTS" id="PR00759">
    <property type="entry name" value="BASICPTASE"/>
</dbReference>
<dbReference type="Pfam" id="PF00014">
    <property type="entry name" value="Kunitz_BPTI"/>
    <property type="match status" value="3"/>
</dbReference>
<dbReference type="SUPFAM" id="SSF57424">
    <property type="entry name" value="LDL receptor-like module"/>
    <property type="match status" value="1"/>
</dbReference>
<evidence type="ECO:0000256" key="5">
    <source>
        <dbReference type="ARBA" id="ARBA00023180"/>
    </source>
</evidence>
<dbReference type="GO" id="GO:0008544">
    <property type="term" value="P:epidermis development"/>
    <property type="evidence" value="ECO:0007669"/>
    <property type="project" value="TreeGrafter"/>
</dbReference>
<dbReference type="GO" id="GO:0005886">
    <property type="term" value="C:plasma membrane"/>
    <property type="evidence" value="ECO:0007669"/>
    <property type="project" value="TreeGrafter"/>
</dbReference>
<name>A0A401PYY9_SCYTO</name>
<evidence type="ECO:0000256" key="3">
    <source>
        <dbReference type="ARBA" id="ARBA00023136"/>
    </source>
</evidence>
<proteinExistence type="predicted"/>
<feature type="chain" id="PRO_5019084424" description="Kunitz-like protease inhibitor" evidence="8">
    <location>
        <begin position="22"/>
        <end position="455"/>
    </location>
</feature>
<dbReference type="AlphaFoldDB" id="A0A401PYY9"/>
<evidence type="ECO:0000259" key="10">
    <source>
        <dbReference type="PROSITE" id="PS50986"/>
    </source>
</evidence>
<feature type="domain" description="BPTI/Kunitz inhibitor" evidence="9">
    <location>
        <begin position="247"/>
        <end position="297"/>
    </location>
</feature>
<dbReference type="PROSITE" id="PS50279">
    <property type="entry name" value="BPTI_KUNITZ_2"/>
    <property type="match status" value="3"/>
</dbReference>
<dbReference type="Pfam" id="PF07502">
    <property type="entry name" value="MANEC"/>
    <property type="match status" value="1"/>
</dbReference>
<keyword evidence="3 7" id="KW-0472">Membrane</keyword>
<evidence type="ECO:0000256" key="6">
    <source>
        <dbReference type="PROSITE-ProRule" id="PRU00124"/>
    </source>
</evidence>
<dbReference type="SUPFAM" id="SSF57362">
    <property type="entry name" value="BPTI-like"/>
    <property type="match status" value="3"/>
</dbReference>
<keyword evidence="7" id="KW-1133">Transmembrane helix</keyword>
<evidence type="ECO:0000256" key="7">
    <source>
        <dbReference type="SAM" id="Phobius"/>
    </source>
</evidence>
<comment type="subcellular location">
    <subcellularLocation>
        <location evidence="1">Membrane</location>
    </subcellularLocation>
</comment>
<dbReference type="InterPro" id="IPR002223">
    <property type="entry name" value="Kunitz_BPTI"/>
</dbReference>
<dbReference type="GO" id="GO:0060429">
    <property type="term" value="P:epithelium development"/>
    <property type="evidence" value="ECO:0007669"/>
    <property type="project" value="TreeGrafter"/>
</dbReference>
<evidence type="ECO:0000256" key="4">
    <source>
        <dbReference type="ARBA" id="ARBA00023157"/>
    </source>
</evidence>
<evidence type="ECO:0000256" key="1">
    <source>
        <dbReference type="ARBA" id="ARBA00004370"/>
    </source>
</evidence>
<keyword evidence="12" id="KW-1185">Reference proteome</keyword>
<feature type="domain" description="BPTI/Kunitz inhibitor" evidence="9">
    <location>
        <begin position="323"/>
        <end position="373"/>
    </location>
</feature>
<evidence type="ECO:0000313" key="12">
    <source>
        <dbReference type="Proteomes" id="UP000288216"/>
    </source>
</evidence>
<comment type="caution">
    <text evidence="11">The sequence shown here is derived from an EMBL/GenBank/DDBJ whole genome shotgun (WGS) entry which is preliminary data.</text>
</comment>
<dbReference type="EMBL" id="BFAA01014394">
    <property type="protein sequence ID" value="GCB78354.1"/>
    <property type="molecule type" value="Genomic_DNA"/>
</dbReference>
<evidence type="ECO:0000256" key="8">
    <source>
        <dbReference type="SAM" id="SignalP"/>
    </source>
</evidence>
<dbReference type="SMART" id="SM00765">
    <property type="entry name" value="MANEC"/>
    <property type="match status" value="1"/>
</dbReference>
<dbReference type="GO" id="GO:0004867">
    <property type="term" value="F:serine-type endopeptidase inhibitor activity"/>
    <property type="evidence" value="ECO:0007669"/>
    <property type="project" value="InterPro"/>
</dbReference>
<organism evidence="11 12">
    <name type="scientific">Scyliorhinus torazame</name>
    <name type="common">Cloudy catshark</name>
    <name type="synonym">Catulus torazame</name>
    <dbReference type="NCBI Taxonomy" id="75743"/>
    <lineage>
        <taxon>Eukaryota</taxon>
        <taxon>Metazoa</taxon>
        <taxon>Chordata</taxon>
        <taxon>Craniata</taxon>
        <taxon>Vertebrata</taxon>
        <taxon>Chondrichthyes</taxon>
        <taxon>Elasmobranchii</taxon>
        <taxon>Galeomorphii</taxon>
        <taxon>Galeoidea</taxon>
        <taxon>Carcharhiniformes</taxon>
        <taxon>Scyliorhinidae</taxon>
        <taxon>Scyliorhinus</taxon>
    </lineage>
</organism>
<dbReference type="PROSITE" id="PS50068">
    <property type="entry name" value="LDLRA_2"/>
    <property type="match status" value="1"/>
</dbReference>
<keyword evidence="2 8" id="KW-0732">Signal</keyword>
<evidence type="ECO:0000313" key="11">
    <source>
        <dbReference type="EMBL" id="GCB78354.1"/>
    </source>
</evidence>
<dbReference type="InterPro" id="IPR013980">
    <property type="entry name" value="MANSC_dom"/>
</dbReference>
<dbReference type="PANTHER" id="PTHR46750">
    <property type="entry name" value="KUNITZ-TYPE PROTEASE INHIBITOR 1"/>
    <property type="match status" value="1"/>
</dbReference>
<feature type="domain" description="BPTI/Kunitz inhibitor" evidence="9">
    <location>
        <begin position="133"/>
        <end position="183"/>
    </location>
</feature>
<dbReference type="Proteomes" id="UP000288216">
    <property type="component" value="Unassembled WGS sequence"/>
</dbReference>
<dbReference type="InterPro" id="IPR011106">
    <property type="entry name" value="MANSC_N"/>
</dbReference>
<feature type="domain" description="MANSC" evidence="10">
    <location>
        <begin position="33"/>
        <end position="113"/>
    </location>
</feature>
<dbReference type="PROSITE" id="PS50986">
    <property type="entry name" value="MANSC"/>
    <property type="match status" value="1"/>
</dbReference>
<protein>
    <recommendedName>
        <fullName evidence="13">Kunitz-like protease inhibitor</fullName>
    </recommendedName>
</protein>
<dbReference type="OMA" id="CDWDQST"/>
<dbReference type="InterPro" id="IPR036880">
    <property type="entry name" value="Kunitz_BPTI_sf"/>
</dbReference>
<dbReference type="Gene3D" id="4.10.410.10">
    <property type="entry name" value="Pancreatic trypsin inhibitor Kunitz domain"/>
    <property type="match status" value="3"/>
</dbReference>
<dbReference type="FunFam" id="4.10.410.10:FF:000006">
    <property type="entry name" value="Serine peptidase inhibitor, Kunitz type 1"/>
    <property type="match status" value="1"/>
</dbReference>
<feature type="disulfide bond" evidence="6">
    <location>
        <begin position="215"/>
        <end position="233"/>
    </location>
</feature>
<dbReference type="InterPro" id="IPR036055">
    <property type="entry name" value="LDL_receptor-like_sf"/>
</dbReference>